<dbReference type="SUPFAM" id="SSF102114">
    <property type="entry name" value="Radical SAM enzymes"/>
    <property type="match status" value="1"/>
</dbReference>
<evidence type="ECO:0000256" key="4">
    <source>
        <dbReference type="ARBA" id="ARBA00023014"/>
    </source>
</evidence>
<keyword evidence="3" id="KW-0408">Iron</keyword>
<dbReference type="SFLD" id="SFLDG01072">
    <property type="entry name" value="dehydrogenase_like"/>
    <property type="match status" value="1"/>
</dbReference>
<dbReference type="InterPro" id="IPR007197">
    <property type="entry name" value="rSAM"/>
</dbReference>
<dbReference type="InterPro" id="IPR058240">
    <property type="entry name" value="rSAM_sf"/>
</dbReference>
<organism evidence="6 7">
    <name type="scientific">Streptodolium elevatio</name>
    <dbReference type="NCBI Taxonomy" id="3157996"/>
    <lineage>
        <taxon>Bacteria</taxon>
        <taxon>Bacillati</taxon>
        <taxon>Actinomycetota</taxon>
        <taxon>Actinomycetes</taxon>
        <taxon>Kitasatosporales</taxon>
        <taxon>Streptomycetaceae</taxon>
        <taxon>Streptodolium</taxon>
    </lineage>
</organism>
<accession>A0ABV3DHB4</accession>
<dbReference type="Gene3D" id="3.20.20.70">
    <property type="entry name" value="Aldolase class I"/>
    <property type="match status" value="1"/>
</dbReference>
<dbReference type="InterPro" id="IPR026335">
    <property type="entry name" value="rSAM_SPASM_FxsB"/>
</dbReference>
<dbReference type="PANTHER" id="PTHR43273">
    <property type="entry name" value="ANAEROBIC SULFATASE-MATURATING ENZYME HOMOLOG ASLB-RELATED"/>
    <property type="match status" value="1"/>
</dbReference>
<dbReference type="SFLD" id="SFLDG01386">
    <property type="entry name" value="main_SPASM_domain-containing"/>
    <property type="match status" value="1"/>
</dbReference>
<dbReference type="Pfam" id="PF04055">
    <property type="entry name" value="Radical_SAM"/>
    <property type="match status" value="1"/>
</dbReference>
<reference evidence="6 7" key="1">
    <citation type="submission" date="2024-06" db="EMBL/GenBank/DDBJ databases">
        <title>The Natural Products Discovery Center: Release of the First 8490 Sequenced Strains for Exploring Actinobacteria Biosynthetic Diversity.</title>
        <authorList>
            <person name="Kalkreuter E."/>
            <person name="Kautsar S.A."/>
            <person name="Yang D."/>
            <person name="Bader C.D."/>
            <person name="Teijaro C.N."/>
            <person name="Fluegel L."/>
            <person name="Davis C.M."/>
            <person name="Simpson J.R."/>
            <person name="Lauterbach L."/>
            <person name="Steele A.D."/>
            <person name="Gui C."/>
            <person name="Meng S."/>
            <person name="Li G."/>
            <person name="Viehrig K."/>
            <person name="Ye F."/>
            <person name="Su P."/>
            <person name="Kiefer A.F."/>
            <person name="Nichols A."/>
            <person name="Cepeda A.J."/>
            <person name="Yan W."/>
            <person name="Fan B."/>
            <person name="Jiang Y."/>
            <person name="Adhikari A."/>
            <person name="Zheng C.-J."/>
            <person name="Schuster L."/>
            <person name="Cowan T.M."/>
            <person name="Smanski M.J."/>
            <person name="Chevrette M.G."/>
            <person name="De Carvalho L.P.S."/>
            <person name="Shen B."/>
        </authorList>
    </citation>
    <scope>NUCLEOTIDE SEQUENCE [LARGE SCALE GENOMIC DNA]</scope>
    <source>
        <strain evidence="6 7">NPDC048946</strain>
    </source>
</reference>
<sequence length="414" mass="44524">MELLPTPARARASAEWPANLPSHRTFGALWRLVPLRHFVVKVHSRCNLSCDYCYLYEMADQSWRGASKAMSPEVAERTAYRIGEHAREHHLDSVTVIVHGGEPMLAGMGLIGRLAETVRREVPEYTRVALAIQTNGLMLDDASLDALHALGISVGVSLDGGEAANDRHRRYADGRGSHAAVAEAIDRLRDPSRPGLYGGLLCTIDLANDPVEVYEALLSHAPPAMDFLLPHGSWDTPPPGRDADPSTAPYGDWLAAAFDRWYDVEQAETSVRLFEDTLALLLGGPSSSEQLGPGPATVVVVDTDGMIEQVDTLKAVYDGAAVTGMSVGSHSFDDALRHPSMAARQLGLAGLGATCRACQVRDVCGGGYFTHRHRAGTGFGGPSVYCPDLIRFIEHVRGRVAADLVGARNVEGMA</sequence>
<proteinExistence type="predicted"/>
<dbReference type="SFLD" id="SFLDG01067">
    <property type="entry name" value="SPASM/twitch_domain_containing"/>
    <property type="match status" value="1"/>
</dbReference>
<keyword evidence="7" id="KW-1185">Reference proteome</keyword>
<dbReference type="RefSeq" id="WP_358354555.1">
    <property type="nucleotide sequence ID" value="NZ_JBEZFP010000037.1"/>
</dbReference>
<dbReference type="CDD" id="cd01335">
    <property type="entry name" value="Radical_SAM"/>
    <property type="match status" value="1"/>
</dbReference>
<gene>
    <name evidence="6" type="ORF">AB0C36_16745</name>
</gene>
<dbReference type="NCBIfam" id="TIGR04269">
    <property type="entry name" value="SAM_SPASM_FxsB"/>
    <property type="match status" value="1"/>
</dbReference>
<dbReference type="PROSITE" id="PS51918">
    <property type="entry name" value="RADICAL_SAM"/>
    <property type="match status" value="1"/>
</dbReference>
<comment type="caution">
    <text evidence="6">The sequence shown here is derived from an EMBL/GenBank/DDBJ whole genome shotgun (WGS) entry which is preliminary data.</text>
</comment>
<keyword evidence="4" id="KW-0411">Iron-sulfur</keyword>
<protein>
    <submittedName>
        <fullName evidence="6">FxsB family cyclophane-forming radical SAM/SPASM peptide maturase</fullName>
    </submittedName>
</protein>
<dbReference type="InterPro" id="IPR023867">
    <property type="entry name" value="Sulphatase_maturase_rSAM"/>
</dbReference>
<evidence type="ECO:0000256" key="3">
    <source>
        <dbReference type="ARBA" id="ARBA00023004"/>
    </source>
</evidence>
<name>A0ABV3DHB4_9ACTN</name>
<evidence type="ECO:0000256" key="2">
    <source>
        <dbReference type="ARBA" id="ARBA00022723"/>
    </source>
</evidence>
<evidence type="ECO:0000256" key="1">
    <source>
        <dbReference type="ARBA" id="ARBA00022691"/>
    </source>
</evidence>
<evidence type="ECO:0000313" key="6">
    <source>
        <dbReference type="EMBL" id="MEU8135153.1"/>
    </source>
</evidence>
<dbReference type="Proteomes" id="UP001551482">
    <property type="component" value="Unassembled WGS sequence"/>
</dbReference>
<dbReference type="PANTHER" id="PTHR43273:SF8">
    <property type="entry name" value="RADICAL SAM DOMAIN PROTEIN"/>
    <property type="match status" value="1"/>
</dbReference>
<keyword evidence="2" id="KW-0479">Metal-binding</keyword>
<dbReference type="InterPro" id="IPR013785">
    <property type="entry name" value="Aldolase_TIM"/>
</dbReference>
<evidence type="ECO:0000259" key="5">
    <source>
        <dbReference type="PROSITE" id="PS51918"/>
    </source>
</evidence>
<keyword evidence="1" id="KW-0949">S-adenosyl-L-methionine</keyword>
<dbReference type="EMBL" id="JBEZFP010000037">
    <property type="protein sequence ID" value="MEU8135153.1"/>
    <property type="molecule type" value="Genomic_DNA"/>
</dbReference>
<dbReference type="SFLD" id="SFLDS00029">
    <property type="entry name" value="Radical_SAM"/>
    <property type="match status" value="1"/>
</dbReference>
<evidence type="ECO:0000313" key="7">
    <source>
        <dbReference type="Proteomes" id="UP001551482"/>
    </source>
</evidence>
<feature type="domain" description="Radical SAM core" evidence="5">
    <location>
        <begin position="32"/>
        <end position="263"/>
    </location>
</feature>